<evidence type="ECO:0000256" key="1">
    <source>
        <dbReference type="SAM" id="MobiDB-lite"/>
    </source>
</evidence>
<organism evidence="2">
    <name type="scientific">Chaetoceros debilis</name>
    <dbReference type="NCBI Taxonomy" id="122233"/>
    <lineage>
        <taxon>Eukaryota</taxon>
        <taxon>Sar</taxon>
        <taxon>Stramenopiles</taxon>
        <taxon>Ochrophyta</taxon>
        <taxon>Bacillariophyta</taxon>
        <taxon>Coscinodiscophyceae</taxon>
        <taxon>Chaetocerotophycidae</taxon>
        <taxon>Chaetocerotales</taxon>
        <taxon>Chaetocerotaceae</taxon>
        <taxon>Chaetoceros</taxon>
    </lineage>
</organism>
<accession>A0A7S3Q521</accession>
<proteinExistence type="predicted"/>
<evidence type="ECO:0008006" key="3">
    <source>
        <dbReference type="Google" id="ProtNLM"/>
    </source>
</evidence>
<evidence type="ECO:0000313" key="2">
    <source>
        <dbReference type="EMBL" id="CAE0466176.1"/>
    </source>
</evidence>
<dbReference type="PANTHER" id="PTHR33683">
    <property type="entry name" value="1, PUTATIVE-RELATED"/>
    <property type="match status" value="1"/>
</dbReference>
<name>A0A7S3Q521_9STRA</name>
<reference evidence="2" key="1">
    <citation type="submission" date="2021-01" db="EMBL/GenBank/DDBJ databases">
        <authorList>
            <person name="Corre E."/>
            <person name="Pelletier E."/>
            <person name="Niang G."/>
            <person name="Scheremetjew M."/>
            <person name="Finn R."/>
            <person name="Kale V."/>
            <person name="Holt S."/>
            <person name="Cochrane G."/>
            <person name="Meng A."/>
            <person name="Brown T."/>
            <person name="Cohen L."/>
        </authorList>
    </citation>
    <scope>NUCLEOTIDE SEQUENCE</scope>
    <source>
        <strain evidence="2">MM31A-1</strain>
    </source>
</reference>
<dbReference type="EMBL" id="HBIO01014252">
    <property type="protein sequence ID" value="CAE0466176.1"/>
    <property type="molecule type" value="Transcribed_RNA"/>
</dbReference>
<gene>
    <name evidence="2" type="ORF">CDEB00056_LOCUS11028</name>
</gene>
<dbReference type="AlphaFoldDB" id="A0A7S3Q521"/>
<protein>
    <recommendedName>
        <fullName evidence="3">ShKT domain-containing protein</fullName>
    </recommendedName>
</protein>
<feature type="compositionally biased region" description="Low complexity" evidence="1">
    <location>
        <begin position="104"/>
        <end position="133"/>
    </location>
</feature>
<feature type="region of interest" description="Disordered" evidence="1">
    <location>
        <begin position="96"/>
        <end position="152"/>
    </location>
</feature>
<sequence>MYFYKVETNLLTTMHIRSFLPLSILSAFYVVGGAASCADDSTHTFNLIWDNSIAVNCTWLTKNMKQVDYRKNTYCPVQRGKCPVSCDNCTIAPTKSPTKAPTGSPSLSSSPSKQPTKAPVKAPSLSPSKAPSKQPTKAPVKAPTVSPSKVPTTSPIGPCVDSATYQWLNGLAISVDCGWLTYNPLKKTTRIATWCSNTDVSFACRSTCKTCNTPCQDVATFTFNLTNVGEPRNCSWLTKNVLQKDNRRVTYCGTIGSSCPVSCGYCAP</sequence>
<dbReference type="PANTHER" id="PTHR33683:SF46">
    <property type="entry name" value="SUSHI DOMAIN-CONTAINING PROTEIN"/>
    <property type="match status" value="1"/>
</dbReference>